<dbReference type="InterPro" id="IPR054579">
    <property type="entry name" value="GCE-like_dom"/>
</dbReference>
<dbReference type="SUPFAM" id="SSF53474">
    <property type="entry name" value="alpha/beta-Hydrolases"/>
    <property type="match status" value="1"/>
</dbReference>
<dbReference type="InterPro" id="IPR006311">
    <property type="entry name" value="TAT_signal"/>
</dbReference>
<evidence type="ECO:0000256" key="3">
    <source>
        <dbReference type="ARBA" id="ARBA00022801"/>
    </source>
</evidence>
<evidence type="ECO:0000256" key="4">
    <source>
        <dbReference type="SAM" id="SignalP"/>
    </source>
</evidence>
<sequence length="423" mass="45511">MPPSDRARPTRRQLLTASAVSLGGVTLGPALGALPATAQGATPADLGGGSRRPRHTITIDGEPYPDPLHLERGTPVRRARLWETHRRAELQQLFAQHVHGTMLPRPQEQSAEVSVQQFATVVRKDLTTHVTGPFGSGSWLTRVFVPTGEVRGTFLLIDHRGAATDDPEQDTPYLPVRTINRAGYALAVFDAKEVAPDDPARYREGVIDLFSDPSAPLPPTAGRAIAAWAWAASRVMDHLSEDPDLDPARIALIGHSRSGKASLLAGGLDQRFVTVITNDSGSTGSKLARRGKGDDGRAEDVAKITSTFPHWFSEVYASYAGREEALPVDQHQLMALVAPRRLYVTSATEDANADPEGEFLAYVAAAPVYGLYGLADTGLPSTTWPPSADVPVRGPAMSYHLRTGGHGLTEVDWGWFLAGDLFD</sequence>
<keyword evidence="2 4" id="KW-0732">Signal</keyword>
<dbReference type="RefSeq" id="WP_197679273.1">
    <property type="nucleotide sequence ID" value="NZ_LT629688.1"/>
</dbReference>
<dbReference type="GO" id="GO:0052689">
    <property type="term" value="F:carboxylic ester hydrolase activity"/>
    <property type="evidence" value="ECO:0007669"/>
    <property type="project" value="UniProtKB-KW"/>
</dbReference>
<evidence type="ECO:0000256" key="1">
    <source>
        <dbReference type="ARBA" id="ARBA00022487"/>
    </source>
</evidence>
<name>A0A1G6YCI1_9ACTN</name>
<accession>A0A1G6YCI1</accession>
<gene>
    <name evidence="6" type="ORF">SAMN04489747_1945</name>
</gene>
<evidence type="ECO:0000313" key="7">
    <source>
        <dbReference type="Proteomes" id="UP000198546"/>
    </source>
</evidence>
<dbReference type="EMBL" id="LT629688">
    <property type="protein sequence ID" value="SDD87306.1"/>
    <property type="molecule type" value="Genomic_DNA"/>
</dbReference>
<keyword evidence="1" id="KW-0719">Serine esterase</keyword>
<dbReference type="Pfam" id="PF22244">
    <property type="entry name" value="GCE_fung"/>
    <property type="match status" value="1"/>
</dbReference>
<evidence type="ECO:0000256" key="2">
    <source>
        <dbReference type="ARBA" id="ARBA00022729"/>
    </source>
</evidence>
<proteinExistence type="predicted"/>
<organism evidence="6 7">
    <name type="scientific">Auraticoccus monumenti</name>
    <dbReference type="NCBI Taxonomy" id="675864"/>
    <lineage>
        <taxon>Bacteria</taxon>
        <taxon>Bacillati</taxon>
        <taxon>Actinomycetota</taxon>
        <taxon>Actinomycetes</taxon>
        <taxon>Propionibacteriales</taxon>
        <taxon>Propionibacteriaceae</taxon>
        <taxon>Auraticoccus</taxon>
    </lineage>
</organism>
<dbReference type="Gene3D" id="3.40.50.1820">
    <property type="entry name" value="alpha/beta hydrolase"/>
    <property type="match status" value="1"/>
</dbReference>
<reference evidence="6 7" key="1">
    <citation type="submission" date="2016-10" db="EMBL/GenBank/DDBJ databases">
        <authorList>
            <person name="de Groot N.N."/>
        </authorList>
    </citation>
    <scope>NUCLEOTIDE SEQUENCE [LARGE SCALE GENOMIC DNA]</scope>
    <source>
        <strain evidence="6 7">MON 2.2</strain>
    </source>
</reference>
<keyword evidence="7" id="KW-1185">Reference proteome</keyword>
<dbReference type="AlphaFoldDB" id="A0A1G6YCI1"/>
<dbReference type="PROSITE" id="PS51318">
    <property type="entry name" value="TAT"/>
    <property type="match status" value="1"/>
</dbReference>
<feature type="domain" description="4-O-methyl-glucuronoyl methylesterase-like" evidence="5">
    <location>
        <begin position="182"/>
        <end position="373"/>
    </location>
</feature>
<evidence type="ECO:0000259" key="5">
    <source>
        <dbReference type="Pfam" id="PF22244"/>
    </source>
</evidence>
<protein>
    <recommendedName>
        <fullName evidence="5">4-O-methyl-glucuronoyl methylesterase-like domain-containing protein</fullName>
    </recommendedName>
</protein>
<dbReference type="Proteomes" id="UP000198546">
    <property type="component" value="Chromosome i"/>
</dbReference>
<evidence type="ECO:0000313" key="6">
    <source>
        <dbReference type="EMBL" id="SDD87306.1"/>
    </source>
</evidence>
<keyword evidence="3" id="KW-0378">Hydrolase</keyword>
<dbReference type="STRING" id="675864.SAMN04489747_1945"/>
<feature type="chain" id="PRO_5039727317" description="4-O-methyl-glucuronoyl methylesterase-like domain-containing protein" evidence="4">
    <location>
        <begin position="33"/>
        <end position="423"/>
    </location>
</feature>
<feature type="signal peptide" evidence="4">
    <location>
        <begin position="1"/>
        <end position="32"/>
    </location>
</feature>
<dbReference type="InterPro" id="IPR029058">
    <property type="entry name" value="AB_hydrolase_fold"/>
</dbReference>